<comment type="caution">
    <text evidence="3">The sequence shown here is derived from an EMBL/GenBank/DDBJ whole genome shotgun (WGS) entry which is preliminary data.</text>
</comment>
<reference evidence="3 4" key="1">
    <citation type="submission" date="2024-09" db="EMBL/GenBank/DDBJ databases">
        <authorList>
            <person name="Sun Q."/>
            <person name="Mori K."/>
        </authorList>
    </citation>
    <scope>NUCLEOTIDE SEQUENCE [LARGE SCALE GENOMIC DNA]</scope>
    <source>
        <strain evidence="3 4">TISTR 1856</strain>
    </source>
</reference>
<dbReference type="InterPro" id="IPR052016">
    <property type="entry name" value="Bact_Sigma-Reg"/>
</dbReference>
<dbReference type="RefSeq" id="WP_380134734.1">
    <property type="nucleotide sequence ID" value="NZ_JBHLUI010000002.1"/>
</dbReference>
<dbReference type="SUPFAM" id="SSF55781">
    <property type="entry name" value="GAF domain-like"/>
    <property type="match status" value="1"/>
</dbReference>
<organism evidence="3 4">
    <name type="scientific">Kineococcus gynurae</name>
    <dbReference type="NCBI Taxonomy" id="452979"/>
    <lineage>
        <taxon>Bacteria</taxon>
        <taxon>Bacillati</taxon>
        <taxon>Actinomycetota</taxon>
        <taxon>Actinomycetes</taxon>
        <taxon>Kineosporiales</taxon>
        <taxon>Kineosporiaceae</taxon>
        <taxon>Kineococcus</taxon>
    </lineage>
</organism>
<dbReference type="InterPro" id="IPR000700">
    <property type="entry name" value="PAS-assoc_C"/>
</dbReference>
<dbReference type="PANTHER" id="PTHR43156:SF2">
    <property type="entry name" value="STAGE II SPORULATION PROTEIN E"/>
    <property type="match status" value="1"/>
</dbReference>
<dbReference type="InterPro" id="IPR001610">
    <property type="entry name" value="PAC"/>
</dbReference>
<dbReference type="NCBIfam" id="TIGR00229">
    <property type="entry name" value="sensory_box"/>
    <property type="match status" value="1"/>
</dbReference>
<feature type="domain" description="PAC" evidence="2">
    <location>
        <begin position="233"/>
        <end position="286"/>
    </location>
</feature>
<dbReference type="InterPro" id="IPR000014">
    <property type="entry name" value="PAS"/>
</dbReference>
<dbReference type="Proteomes" id="UP001589748">
    <property type="component" value="Unassembled WGS sequence"/>
</dbReference>
<dbReference type="SMART" id="SM00065">
    <property type="entry name" value="GAF"/>
    <property type="match status" value="1"/>
</dbReference>
<evidence type="ECO:0000313" key="4">
    <source>
        <dbReference type="Proteomes" id="UP001589748"/>
    </source>
</evidence>
<dbReference type="PANTHER" id="PTHR43156">
    <property type="entry name" value="STAGE II SPORULATION PROTEIN E-RELATED"/>
    <property type="match status" value="1"/>
</dbReference>
<dbReference type="InterPro" id="IPR035965">
    <property type="entry name" value="PAS-like_dom_sf"/>
</dbReference>
<keyword evidence="4" id="KW-1185">Reference proteome</keyword>
<sequence length="715" mass="76410">MDRHLFALTEGSLADLMPTVMHGEPGAVLLVGVVDGLVHYANPVAEQLAPGVQLPCLVDDWSRAAQLQAADGSPLDHPELGLATNPLSRIAKGRPVNGERISAARGSDMSNAREALWVIGIPFEEGVTEALVGMALVVLLPVRELHDAAGKRDELRGAAERLHSRAVVASDLSFTISDPNTPDNPLVWVNPAFERVTGYGTEMLGQNCRFLQGPDTDPAGVQRIREALAKGETVTELLLNYRKDGSAFWNEVVISPVRDSTGHITHHVGVQSDVTVRVHAERERDEALAAARSARGRLEFLSGVADTLSAELDPRTAQDLLPSLVVPDLAHWAFATLVDHDGSHRSRGGFVVRAAHSDPALSGSALRFAENASVLTSQSLTVRVLQGRTGPTLLPTIADDALTSGVADEHGRRQLRELGLGSAIVVPLRARGEIIGALTLLSGPHRRPFDDEDLLTAADLGARAGLALENARLYAQQRRSNETLQLAMLSTPRSGSGLEVVTRYVPAGEVAQVGGDWYDAFPLPDGSTVVVIGDVMGHDVSAAAAMGQLRTLVRGIAYDRACSPDEVLRRMDHALEGLGVSSLATVVIMQISPAEGGENVLRWCTAGHLPPLVREADGSVTALQGVGFILGLGLGGVERRQHERILAPGSTVLLYTDGLVERRDEPMDVRLAELREVVTGFDDALPLDELCDEMLRRMLPHGNDDDVAIVGVRTS</sequence>
<dbReference type="SMART" id="SM00331">
    <property type="entry name" value="PP2C_SIG"/>
    <property type="match status" value="1"/>
</dbReference>
<dbReference type="SMART" id="SM00086">
    <property type="entry name" value="PAC"/>
    <property type="match status" value="1"/>
</dbReference>
<dbReference type="PROSITE" id="PS50113">
    <property type="entry name" value="PAC"/>
    <property type="match status" value="1"/>
</dbReference>
<dbReference type="InterPro" id="IPR003018">
    <property type="entry name" value="GAF"/>
</dbReference>
<dbReference type="CDD" id="cd00130">
    <property type="entry name" value="PAS"/>
    <property type="match status" value="1"/>
</dbReference>
<evidence type="ECO:0000259" key="2">
    <source>
        <dbReference type="PROSITE" id="PS50113"/>
    </source>
</evidence>
<dbReference type="EMBL" id="JBHMDM010000002">
    <property type="protein sequence ID" value="MFB9376180.1"/>
    <property type="molecule type" value="Genomic_DNA"/>
</dbReference>
<dbReference type="InterPro" id="IPR001932">
    <property type="entry name" value="PPM-type_phosphatase-like_dom"/>
</dbReference>
<proteinExistence type="predicted"/>
<gene>
    <name evidence="3" type="ORF">ACFFVI_04280</name>
</gene>
<dbReference type="Pfam" id="PF13426">
    <property type="entry name" value="PAS_9"/>
    <property type="match status" value="1"/>
</dbReference>
<dbReference type="SUPFAM" id="SSF81606">
    <property type="entry name" value="PP2C-like"/>
    <property type="match status" value="1"/>
</dbReference>
<dbReference type="Gene3D" id="3.60.40.10">
    <property type="entry name" value="PPM-type phosphatase domain"/>
    <property type="match status" value="1"/>
</dbReference>
<name>A0ABV5LQ14_9ACTN</name>
<dbReference type="InterPro" id="IPR029016">
    <property type="entry name" value="GAF-like_dom_sf"/>
</dbReference>
<dbReference type="SUPFAM" id="SSF55785">
    <property type="entry name" value="PYP-like sensor domain (PAS domain)"/>
    <property type="match status" value="1"/>
</dbReference>
<dbReference type="Pfam" id="PF01590">
    <property type="entry name" value="GAF"/>
    <property type="match status" value="1"/>
</dbReference>
<keyword evidence="1" id="KW-0378">Hydrolase</keyword>
<dbReference type="InterPro" id="IPR036457">
    <property type="entry name" value="PPM-type-like_dom_sf"/>
</dbReference>
<protein>
    <submittedName>
        <fullName evidence="3">SpoIIE family protein phosphatase</fullName>
    </submittedName>
</protein>
<evidence type="ECO:0000313" key="3">
    <source>
        <dbReference type="EMBL" id="MFB9376180.1"/>
    </source>
</evidence>
<dbReference type="Pfam" id="PF07228">
    <property type="entry name" value="SpoIIE"/>
    <property type="match status" value="1"/>
</dbReference>
<evidence type="ECO:0000256" key="1">
    <source>
        <dbReference type="ARBA" id="ARBA00022801"/>
    </source>
</evidence>
<accession>A0ABV5LQ14</accession>
<dbReference type="Gene3D" id="3.30.450.20">
    <property type="entry name" value="PAS domain"/>
    <property type="match status" value="1"/>
</dbReference>
<dbReference type="Gene3D" id="3.30.450.40">
    <property type="match status" value="1"/>
</dbReference>